<dbReference type="GO" id="GO:0046872">
    <property type="term" value="F:metal ion binding"/>
    <property type="evidence" value="ECO:0007669"/>
    <property type="project" value="UniProtKB-KW"/>
</dbReference>
<evidence type="ECO:0000313" key="7">
    <source>
        <dbReference type="EMBL" id="CAG5130041.1"/>
    </source>
</evidence>
<comment type="caution">
    <text evidence="7">The sequence shown here is derived from an EMBL/GenBank/DDBJ whole genome shotgun (WGS) entry which is preliminary data.</text>
</comment>
<protein>
    <submittedName>
        <fullName evidence="7">Uncharacterized protein</fullName>
    </submittedName>
</protein>
<evidence type="ECO:0000256" key="5">
    <source>
        <dbReference type="PIRSR" id="PIRSR604294-1"/>
    </source>
</evidence>
<dbReference type="InterPro" id="IPR004294">
    <property type="entry name" value="Carotenoid_Oase"/>
</dbReference>
<reference evidence="7" key="1">
    <citation type="submission" date="2021-04" db="EMBL/GenBank/DDBJ databases">
        <authorList>
            <consortium name="Molecular Ecology Group"/>
        </authorList>
    </citation>
    <scope>NUCLEOTIDE SEQUENCE</scope>
</reference>
<dbReference type="GO" id="GO:0003834">
    <property type="term" value="F:beta-carotene 15,15'-dioxygenase activity"/>
    <property type="evidence" value="ECO:0007669"/>
    <property type="project" value="TreeGrafter"/>
</dbReference>
<accession>A0A8S3ZU47</accession>
<feature type="binding site" evidence="5">
    <location>
        <position position="330"/>
    </location>
    <ligand>
        <name>Fe cation</name>
        <dbReference type="ChEBI" id="CHEBI:24875"/>
        <note>catalytic</note>
    </ligand>
</feature>
<feature type="binding site" evidence="5">
    <location>
        <position position="266"/>
    </location>
    <ligand>
        <name>Fe cation</name>
        <dbReference type="ChEBI" id="CHEBI:24875"/>
        <note>catalytic</note>
    </ligand>
</feature>
<dbReference type="GO" id="GO:0042574">
    <property type="term" value="P:retinal metabolic process"/>
    <property type="evidence" value="ECO:0007669"/>
    <property type="project" value="TreeGrafter"/>
</dbReference>
<dbReference type="OrthoDB" id="8931916at2759"/>
<dbReference type="EMBL" id="CAJHNH020003813">
    <property type="protein sequence ID" value="CAG5130041.1"/>
    <property type="molecule type" value="Genomic_DNA"/>
</dbReference>
<dbReference type="Pfam" id="PF03055">
    <property type="entry name" value="RPE65"/>
    <property type="match status" value="1"/>
</dbReference>
<feature type="binding site" evidence="5">
    <location>
        <position position="524"/>
    </location>
    <ligand>
        <name>Fe cation</name>
        <dbReference type="ChEBI" id="CHEBI:24875"/>
        <note>catalytic</note>
    </ligand>
</feature>
<keyword evidence="3" id="KW-0560">Oxidoreductase</keyword>
<evidence type="ECO:0000256" key="2">
    <source>
        <dbReference type="ARBA" id="ARBA00022723"/>
    </source>
</evidence>
<organism evidence="7 8">
    <name type="scientific">Candidula unifasciata</name>
    <dbReference type="NCBI Taxonomy" id="100452"/>
    <lineage>
        <taxon>Eukaryota</taxon>
        <taxon>Metazoa</taxon>
        <taxon>Spiralia</taxon>
        <taxon>Lophotrochozoa</taxon>
        <taxon>Mollusca</taxon>
        <taxon>Gastropoda</taxon>
        <taxon>Heterobranchia</taxon>
        <taxon>Euthyneura</taxon>
        <taxon>Panpulmonata</taxon>
        <taxon>Eupulmonata</taxon>
        <taxon>Stylommatophora</taxon>
        <taxon>Helicina</taxon>
        <taxon>Helicoidea</taxon>
        <taxon>Geomitridae</taxon>
        <taxon>Candidula</taxon>
    </lineage>
</organism>
<name>A0A8S3ZU47_9EUPU</name>
<evidence type="ECO:0000256" key="4">
    <source>
        <dbReference type="ARBA" id="ARBA00023004"/>
    </source>
</evidence>
<feature type="chain" id="PRO_5035861031" evidence="6">
    <location>
        <begin position="21"/>
        <end position="530"/>
    </location>
</feature>
<sequence length="530" mass="58694">MTMRFVSLALTLLVFHDASCHSHNVKRGFELQFQNSPEELENVAMNFTGKAPSWLNGTLVRVGPALFELGNGSTVTSTLDGFAKVAKWKFEGNSITFSTKFIRSTYYNESLANEKFTSNIFFSPPLPRLTPAEAQRSQEVGIDNMDITIVKFKDTKKQAIRYVAKNDVVPAYELSLDDLSTYWKLQPVLPGAPAAAPGSRSSPSFLKQLATSHPLPEPNTDFLINLLIQAASTPQEVNMLKVIRVKSPEEIEVIASIAIPEVPLIHSFGLSQTKAIVLMNPYIMNATCRMWNEDNCYTWQQTNDSTALYVVDLKTGNVQNFLVPAIFVYHHINSYDEGADTVIADVAAYDSPIPHTKFELPRLRDTVARGMIDPRADMKRIVISLSNATATVSSIESPTPISKLASTLDYPVINEVKRSKQYCYVYGIIEKVDNVNIETVAVAKKDLCKNDGRDSDALYALDGWYPSEPTFVPNPGATSEDDGVLLVPFTSADTNRTNLVMLNAEDLKLIDKAEGPILIPQSQHGIYIDL</sequence>
<keyword evidence="6" id="KW-0732">Signal</keyword>
<dbReference type="PANTHER" id="PTHR10543:SF24">
    <property type="entry name" value="CAROTENOID ISOMEROOXYGENASE"/>
    <property type="match status" value="1"/>
</dbReference>
<dbReference type="PANTHER" id="PTHR10543">
    <property type="entry name" value="BETA-CAROTENE DIOXYGENASE"/>
    <property type="match status" value="1"/>
</dbReference>
<evidence type="ECO:0000256" key="3">
    <source>
        <dbReference type="ARBA" id="ARBA00023002"/>
    </source>
</evidence>
<comment type="similarity">
    <text evidence="1">Belongs to the carotenoid oxygenase family.</text>
</comment>
<dbReference type="Proteomes" id="UP000678393">
    <property type="component" value="Unassembled WGS sequence"/>
</dbReference>
<proteinExistence type="inferred from homology"/>
<evidence type="ECO:0000256" key="1">
    <source>
        <dbReference type="ARBA" id="ARBA00006787"/>
    </source>
</evidence>
<feature type="signal peptide" evidence="6">
    <location>
        <begin position="1"/>
        <end position="20"/>
    </location>
</feature>
<evidence type="ECO:0000256" key="6">
    <source>
        <dbReference type="SAM" id="SignalP"/>
    </source>
</evidence>
<dbReference type="GO" id="GO:0016121">
    <property type="term" value="P:carotene catabolic process"/>
    <property type="evidence" value="ECO:0007669"/>
    <property type="project" value="TreeGrafter"/>
</dbReference>
<dbReference type="AlphaFoldDB" id="A0A8S3ZU47"/>
<keyword evidence="4 5" id="KW-0408">Iron</keyword>
<dbReference type="GO" id="GO:0010436">
    <property type="term" value="F:carotenoid dioxygenase activity"/>
    <property type="evidence" value="ECO:0007669"/>
    <property type="project" value="TreeGrafter"/>
</dbReference>
<keyword evidence="8" id="KW-1185">Reference proteome</keyword>
<evidence type="ECO:0000313" key="8">
    <source>
        <dbReference type="Proteomes" id="UP000678393"/>
    </source>
</evidence>
<gene>
    <name evidence="7" type="ORF">CUNI_LOCUS15599</name>
</gene>
<comment type="cofactor">
    <cofactor evidence="5">
        <name>Fe(2+)</name>
        <dbReference type="ChEBI" id="CHEBI:29033"/>
    </cofactor>
    <text evidence="5">Binds 1 Fe(2+) ion per subunit.</text>
</comment>
<keyword evidence="2 5" id="KW-0479">Metal-binding</keyword>
<feature type="binding site" evidence="5">
    <location>
        <position position="213"/>
    </location>
    <ligand>
        <name>Fe cation</name>
        <dbReference type="ChEBI" id="CHEBI:24875"/>
        <note>catalytic</note>
    </ligand>
</feature>